<dbReference type="PANTHER" id="PTHR43157:SF31">
    <property type="entry name" value="PHOSPHATIDYLINOSITOL-GLYCAN BIOSYNTHESIS CLASS F PROTEIN"/>
    <property type="match status" value="1"/>
</dbReference>
<proteinExistence type="predicted"/>
<name>A0A8E2DWE3_9PEZI</name>
<dbReference type="SUPFAM" id="SSF51735">
    <property type="entry name" value="NAD(P)-binding Rossmann-fold domains"/>
    <property type="match status" value="1"/>
</dbReference>
<dbReference type="InterPro" id="IPR002347">
    <property type="entry name" value="SDR_fam"/>
</dbReference>
<dbReference type="Proteomes" id="UP000250266">
    <property type="component" value="Unassembled WGS sequence"/>
</dbReference>
<dbReference type="OrthoDB" id="191139at2759"/>
<dbReference type="InterPro" id="IPR036291">
    <property type="entry name" value="NAD(P)-bd_dom_sf"/>
</dbReference>
<protein>
    <submittedName>
        <fullName evidence="2">Short-chain dehydrogenase</fullName>
    </submittedName>
</protein>
<dbReference type="PANTHER" id="PTHR43157">
    <property type="entry name" value="PHOSPHATIDYLINOSITOL-GLYCAN BIOSYNTHESIS CLASS F PROTEIN-RELATED"/>
    <property type="match status" value="1"/>
</dbReference>
<gene>
    <name evidence="2" type="ORF">K432DRAFT_341031</name>
</gene>
<evidence type="ECO:0000256" key="1">
    <source>
        <dbReference type="ARBA" id="ARBA00023002"/>
    </source>
</evidence>
<keyword evidence="1" id="KW-0560">Oxidoreductase</keyword>
<evidence type="ECO:0000313" key="2">
    <source>
        <dbReference type="EMBL" id="OCK72834.1"/>
    </source>
</evidence>
<keyword evidence="3" id="KW-1185">Reference proteome</keyword>
<sequence>MPDLTGKVALVTGGNAGIGYSTVEQLAAHGAKVYMAARSEAKASEAIAKIRSAHPEIKDGAITWVQLDLSSPASVVAAAEKVKGLEERLDILINNAGLGPSPFKRNESGIEMLFATNHIGHFILADRLLPLMKKTAEDPTSDVRIVTVSSMAHAHTPANTTFATATALSNPCGLEADGLFAGFKRYGVSKLANILFASELQRRLDAEPPTTGNPIISISLHPGGVATDSGMGVFPNFCKPVLRMLMATPLQGATTQLFAATAKEVRAAKEVYGGKYLMPYGKVTRPSKMGMDEKMAGELWKASEEVVQRVCEGL</sequence>
<dbReference type="AlphaFoldDB" id="A0A8E2DWE3"/>
<dbReference type="Pfam" id="PF00106">
    <property type="entry name" value="adh_short"/>
    <property type="match status" value="1"/>
</dbReference>
<accession>A0A8E2DWE3</accession>
<dbReference type="EMBL" id="KV746353">
    <property type="protein sequence ID" value="OCK72834.1"/>
    <property type="molecule type" value="Genomic_DNA"/>
</dbReference>
<reference evidence="2 3" key="1">
    <citation type="journal article" date="2016" name="Nat. Commun.">
        <title>Ectomycorrhizal ecology is imprinted in the genome of the dominant symbiotic fungus Cenococcum geophilum.</title>
        <authorList>
            <consortium name="DOE Joint Genome Institute"/>
            <person name="Peter M."/>
            <person name="Kohler A."/>
            <person name="Ohm R.A."/>
            <person name="Kuo A."/>
            <person name="Krutzmann J."/>
            <person name="Morin E."/>
            <person name="Arend M."/>
            <person name="Barry K.W."/>
            <person name="Binder M."/>
            <person name="Choi C."/>
            <person name="Clum A."/>
            <person name="Copeland A."/>
            <person name="Grisel N."/>
            <person name="Haridas S."/>
            <person name="Kipfer T."/>
            <person name="LaButti K."/>
            <person name="Lindquist E."/>
            <person name="Lipzen A."/>
            <person name="Maire R."/>
            <person name="Meier B."/>
            <person name="Mihaltcheva S."/>
            <person name="Molinier V."/>
            <person name="Murat C."/>
            <person name="Poggeler S."/>
            <person name="Quandt C.A."/>
            <person name="Sperisen C."/>
            <person name="Tritt A."/>
            <person name="Tisserant E."/>
            <person name="Crous P.W."/>
            <person name="Henrissat B."/>
            <person name="Nehls U."/>
            <person name="Egli S."/>
            <person name="Spatafora J.W."/>
            <person name="Grigoriev I.V."/>
            <person name="Martin F.M."/>
        </authorList>
    </citation>
    <scope>NUCLEOTIDE SEQUENCE [LARGE SCALE GENOMIC DNA]</scope>
    <source>
        <strain evidence="2 3">CBS 459.81</strain>
    </source>
</reference>
<organism evidence="2 3">
    <name type="scientific">Lepidopterella palustris CBS 459.81</name>
    <dbReference type="NCBI Taxonomy" id="1314670"/>
    <lineage>
        <taxon>Eukaryota</taxon>
        <taxon>Fungi</taxon>
        <taxon>Dikarya</taxon>
        <taxon>Ascomycota</taxon>
        <taxon>Pezizomycotina</taxon>
        <taxon>Dothideomycetes</taxon>
        <taxon>Pleosporomycetidae</taxon>
        <taxon>Mytilinidiales</taxon>
        <taxon>Argynnaceae</taxon>
        <taxon>Lepidopterella</taxon>
    </lineage>
</organism>
<dbReference type="Gene3D" id="3.40.50.720">
    <property type="entry name" value="NAD(P)-binding Rossmann-like Domain"/>
    <property type="match status" value="1"/>
</dbReference>
<dbReference type="GO" id="GO:0016491">
    <property type="term" value="F:oxidoreductase activity"/>
    <property type="evidence" value="ECO:0007669"/>
    <property type="project" value="UniProtKB-KW"/>
</dbReference>
<evidence type="ECO:0000313" key="3">
    <source>
        <dbReference type="Proteomes" id="UP000250266"/>
    </source>
</evidence>
<dbReference type="PRINTS" id="PR00081">
    <property type="entry name" value="GDHRDH"/>
</dbReference>